<name>A0A653NY27_MICLU</name>
<keyword evidence="1" id="KW-0472">Membrane</keyword>
<dbReference type="Proteomes" id="UP000234847">
    <property type="component" value="Unassembled WGS sequence"/>
</dbReference>
<evidence type="ECO:0000313" key="3">
    <source>
        <dbReference type="Proteomes" id="UP000234847"/>
    </source>
</evidence>
<dbReference type="EMBL" id="PKJT01000001">
    <property type="protein sequence ID" value="PKZ83581.1"/>
    <property type="molecule type" value="Genomic_DNA"/>
</dbReference>
<protein>
    <submittedName>
        <fullName evidence="2">Uncharacterized protein</fullName>
    </submittedName>
</protein>
<keyword evidence="1" id="KW-0812">Transmembrane</keyword>
<reference evidence="2 3" key="1">
    <citation type="submission" date="2017-12" db="EMBL/GenBank/DDBJ databases">
        <title>Phylogenetic diversity of female urinary microbiome.</title>
        <authorList>
            <person name="Thomas-White K."/>
            <person name="Wolfe A.J."/>
        </authorList>
    </citation>
    <scope>NUCLEOTIDE SEQUENCE [LARGE SCALE GENOMIC DNA]</scope>
    <source>
        <strain evidence="2 3">UMB0038</strain>
    </source>
</reference>
<feature type="transmembrane region" description="Helical" evidence="1">
    <location>
        <begin position="6"/>
        <end position="26"/>
    </location>
</feature>
<dbReference type="GeneID" id="93362794"/>
<proteinExistence type="predicted"/>
<accession>A0A653NY27</accession>
<accession>A0A031G8H2</accession>
<evidence type="ECO:0000256" key="1">
    <source>
        <dbReference type="SAM" id="Phobius"/>
    </source>
</evidence>
<gene>
    <name evidence="2" type="ORF">CYJ95_01350</name>
</gene>
<dbReference type="AlphaFoldDB" id="A0A653NY27"/>
<organism evidence="2 3">
    <name type="scientific">Micrococcus luteus</name>
    <name type="common">Micrococcus lysodeikticus</name>
    <dbReference type="NCBI Taxonomy" id="1270"/>
    <lineage>
        <taxon>Bacteria</taxon>
        <taxon>Bacillati</taxon>
        <taxon>Actinomycetota</taxon>
        <taxon>Actinomycetes</taxon>
        <taxon>Micrococcales</taxon>
        <taxon>Micrococcaceae</taxon>
        <taxon>Micrococcus</taxon>
    </lineage>
</organism>
<dbReference type="RefSeq" id="WP_012750836.1">
    <property type="nucleotide sequence ID" value="NZ_CANMWH010000001.1"/>
</dbReference>
<comment type="caution">
    <text evidence="2">The sequence shown here is derived from an EMBL/GenBank/DDBJ whole genome shotgun (WGS) entry which is preliminary data.</text>
</comment>
<keyword evidence="1" id="KW-1133">Transmembrane helix</keyword>
<sequence length="104" mass="12103">MTAMNVFGVVYPFVLLVIAAAVWLGIRSSGRERTHASALEQRLREHTFTGQDRVTLEWPRDRRRPSLAKVVSIGESYGYRLLDKREREHVVELEFERILDDEGF</sequence>
<evidence type="ECO:0000313" key="2">
    <source>
        <dbReference type="EMBL" id="PKZ83581.1"/>
    </source>
</evidence>